<keyword evidence="2" id="KW-1185">Reference proteome</keyword>
<evidence type="ECO:0000313" key="2">
    <source>
        <dbReference type="Proteomes" id="UP000321857"/>
    </source>
</evidence>
<dbReference type="Proteomes" id="UP000321857">
    <property type="component" value="Chromosome"/>
</dbReference>
<dbReference type="RefSeq" id="WP_147494665.1">
    <property type="nucleotide sequence ID" value="NZ_CP041659.1"/>
</dbReference>
<name>A0A516ITL1_9SPHN</name>
<sequence length="261" mass="28734">MDILSAHRHGLGEQLDGEVQSLAGRWQDHGQRAVVLHHLYDHSRGQLGWALAEARSALRIAAAADLLVRRTGRWAWLRGNGADAGAAVDTLLEAIGEQARARCIRIHRAYRLTSTPALRPIAEQQLPGELIESFDRCHGARRGYGGGAGDRLFDLCEELAKDCGEPDRIAAAWSEIARTSAGASALRLLGERTRAKAAARDRKLGWDRVERALRSDTALPAAFRANPAQYFYALQQRLAERRRTLWSQTCDGVPDAFEIAA</sequence>
<proteinExistence type="predicted"/>
<gene>
    <name evidence="1" type="ORF">FMM02_09790</name>
</gene>
<protein>
    <submittedName>
        <fullName evidence="1">Uncharacterized protein</fullName>
    </submittedName>
</protein>
<accession>A0A516ITL1</accession>
<dbReference type="EMBL" id="CP041659">
    <property type="protein sequence ID" value="QDP20217.1"/>
    <property type="molecule type" value="Genomic_DNA"/>
</dbReference>
<reference evidence="1 2" key="1">
    <citation type="submission" date="2019-07" db="EMBL/GenBank/DDBJ databases">
        <title>Sphingomonas AE3 Genome sequencing and assembly.</title>
        <authorList>
            <person name="Kim H."/>
        </authorList>
    </citation>
    <scope>NUCLEOTIDE SEQUENCE [LARGE SCALE GENOMIC DNA]</scope>
    <source>
        <strain evidence="1 2">AE3</strain>
    </source>
</reference>
<dbReference type="KEGG" id="sxa:FMM02_09790"/>
<organism evidence="1 2">
    <name type="scientific">Sphingomonas xanthus</name>
    <dbReference type="NCBI Taxonomy" id="2594473"/>
    <lineage>
        <taxon>Bacteria</taxon>
        <taxon>Pseudomonadati</taxon>
        <taxon>Pseudomonadota</taxon>
        <taxon>Alphaproteobacteria</taxon>
        <taxon>Sphingomonadales</taxon>
        <taxon>Sphingomonadaceae</taxon>
        <taxon>Sphingomonas</taxon>
    </lineage>
</organism>
<dbReference type="AlphaFoldDB" id="A0A516ITL1"/>
<dbReference type="OrthoDB" id="7574394at2"/>
<evidence type="ECO:0000313" key="1">
    <source>
        <dbReference type="EMBL" id="QDP20217.1"/>
    </source>
</evidence>